<dbReference type="PANTHER" id="PTHR19872:SF7">
    <property type="entry name" value="F-BOX AND WD REPEAT DOMAIN CONTAINING PROTEIN 10B-RELATED"/>
    <property type="match status" value="1"/>
</dbReference>
<keyword evidence="2" id="KW-0677">Repeat</keyword>
<dbReference type="Gene3D" id="1.20.1280.50">
    <property type="match status" value="1"/>
</dbReference>
<dbReference type="PROSITE" id="PS50082">
    <property type="entry name" value="WD_REPEATS_2"/>
    <property type="match status" value="2"/>
</dbReference>
<feature type="repeat" description="WD" evidence="3">
    <location>
        <begin position="406"/>
        <end position="445"/>
    </location>
</feature>
<evidence type="ECO:0000256" key="3">
    <source>
        <dbReference type="PROSITE-ProRule" id="PRU00221"/>
    </source>
</evidence>
<dbReference type="SMART" id="SM00320">
    <property type="entry name" value="WD40"/>
    <property type="match status" value="5"/>
</dbReference>
<dbReference type="InterPro" id="IPR001680">
    <property type="entry name" value="WD40_rpt"/>
</dbReference>
<dbReference type="InterPro" id="IPR036322">
    <property type="entry name" value="WD40_repeat_dom_sf"/>
</dbReference>
<accession>A0A6P7IN37</accession>
<sequence length="859" mass="96069">MMDSVKAGSSCHEAAGGRVRCGLCPSCIFDPSPPDHARGSRTASDEFKRKFVLELLLRCRDVPALESIQAALEVTTWTLFAYSRSRRPVFPEEYPSRGSHGRQDGGPRGLDVSGIRRWFDGSPHWLKSSYILSLCDAELLRTVYNLASTLLVRHRRGFLRVNASETNEDSEDSEDPALMVVPGASKSLSGVSRYKDFIGCLPVDLAKRILGLLEEHTLKRCKKVSSYWRHLAQETMEEIKFRRKLQDQMKDMMKRCSSIHRVSPTYANFVDVLVPLKEEEEDGTSAGHTVRTFEAAYANIKTKPVKMEERNVYCCVYFTKVLLEKEDPWRVLDFRGGALMAMGSKDRVVHLFHVGLDAQHVAVLKGHLGSVRAVLLCEDRGLLITGGCDASIRCWSLKTDRCETVFYGHTGTVSCLDVHAGRLVSGAKDRSVKVWCLNTRKRLAGLFFKHPSWVRCVRIRGTTVYSSCDQGLVKIWSVEHAALLRVIGAHGSPVKCLFCDDWHLLSGDTNGRVMAWSTNCAAIDCLMTFDHPMEVRSLTLMYLRVITSCVNGKIRIFNFLTGDRLEEITAETEAGGLLSLHVHDDRMLVNSTHGVKLYQFAKVFWDYADSDAQGQTPAALLGAGDAAQRPLVHSTKTRRAQLLSRSGSVCLQAKERCESAEPSVAVSEKAARERMRKRGPHHPPTRDAILLRLNAIQKARCTDQASINMENNARLRDSWGPPDRLQDPPQLTQDPPGADPWRAVPPQLGYSWKYLALPQERKQEMLAIAGLLCTRWEIMGTVRRDGDVLRGMFHTGTSTLSGQEAAVPVSARPPCPSQSEPELLFAVMMMISRTIMNQYKRLHPDPICSQSCQTAVIHH</sequence>
<dbReference type="OrthoDB" id="674604at2759"/>
<protein>
    <submittedName>
        <fullName evidence="6">CMT1A duplicated region transcript 1 protein</fullName>
    </submittedName>
</protein>
<dbReference type="InParanoid" id="A0A6P7IN37"/>
<dbReference type="SUPFAM" id="SSF50978">
    <property type="entry name" value="WD40 repeat-like"/>
    <property type="match status" value="1"/>
</dbReference>
<dbReference type="CDD" id="cd22136">
    <property type="entry name" value="F-box_FBXW10"/>
    <property type="match status" value="1"/>
</dbReference>
<organism evidence="5 6">
    <name type="scientific">Parambassis ranga</name>
    <name type="common">Indian glassy fish</name>
    <dbReference type="NCBI Taxonomy" id="210632"/>
    <lineage>
        <taxon>Eukaryota</taxon>
        <taxon>Metazoa</taxon>
        <taxon>Chordata</taxon>
        <taxon>Craniata</taxon>
        <taxon>Vertebrata</taxon>
        <taxon>Euteleostomi</taxon>
        <taxon>Actinopterygii</taxon>
        <taxon>Neopterygii</taxon>
        <taxon>Teleostei</taxon>
        <taxon>Neoteleostei</taxon>
        <taxon>Acanthomorphata</taxon>
        <taxon>Ovalentaria</taxon>
        <taxon>Ambassidae</taxon>
        <taxon>Parambassis</taxon>
    </lineage>
</organism>
<gene>
    <name evidence="6" type="primary">fbxw10</name>
</gene>
<dbReference type="FunCoup" id="A0A6P7IN37">
    <property type="interactions" value="529"/>
</dbReference>
<proteinExistence type="predicted"/>
<name>A0A6P7IN37_9TELE</name>
<reference evidence="6" key="1">
    <citation type="submission" date="2025-08" db="UniProtKB">
        <authorList>
            <consortium name="RefSeq"/>
        </authorList>
    </citation>
    <scope>IDENTIFICATION</scope>
</reference>
<keyword evidence="5" id="KW-1185">Reference proteome</keyword>
<dbReference type="PROSITE" id="PS50294">
    <property type="entry name" value="WD_REPEATS_REGION"/>
    <property type="match status" value="2"/>
</dbReference>
<evidence type="ECO:0000256" key="2">
    <source>
        <dbReference type="ARBA" id="ARBA00022737"/>
    </source>
</evidence>
<dbReference type="InterPro" id="IPR051075">
    <property type="entry name" value="SCF_subunit_WD-repeat"/>
</dbReference>
<evidence type="ECO:0000313" key="6">
    <source>
        <dbReference type="RefSeq" id="XP_028264592.1"/>
    </source>
</evidence>
<dbReference type="Gene3D" id="2.130.10.10">
    <property type="entry name" value="YVTN repeat-like/Quinoprotein amine dehydrogenase"/>
    <property type="match status" value="1"/>
</dbReference>
<keyword evidence="1 3" id="KW-0853">WD repeat</keyword>
<feature type="repeat" description="WD" evidence="3">
    <location>
        <begin position="364"/>
        <end position="405"/>
    </location>
</feature>
<dbReference type="SUPFAM" id="SSF81383">
    <property type="entry name" value="F-box domain"/>
    <property type="match status" value="1"/>
</dbReference>
<dbReference type="Pfam" id="PF00400">
    <property type="entry name" value="WD40"/>
    <property type="match status" value="2"/>
</dbReference>
<dbReference type="CTD" id="10517"/>
<dbReference type="PANTHER" id="PTHR19872">
    <property type="entry name" value="UBIQUITIN LIGASE SPECIFICITY FACTOR/HREP PROTEIN"/>
    <property type="match status" value="1"/>
</dbReference>
<dbReference type="RefSeq" id="XP_028264592.1">
    <property type="nucleotide sequence ID" value="XM_028408791.1"/>
</dbReference>
<feature type="region of interest" description="Disordered" evidence="4">
    <location>
        <begin position="704"/>
        <end position="741"/>
    </location>
</feature>
<evidence type="ECO:0000256" key="4">
    <source>
        <dbReference type="SAM" id="MobiDB-lite"/>
    </source>
</evidence>
<dbReference type="Proteomes" id="UP000515145">
    <property type="component" value="Chromosome 6"/>
</dbReference>
<dbReference type="AlphaFoldDB" id="A0A6P7IN37"/>
<evidence type="ECO:0000313" key="5">
    <source>
        <dbReference type="Proteomes" id="UP000515145"/>
    </source>
</evidence>
<dbReference type="InterPro" id="IPR036047">
    <property type="entry name" value="F-box-like_dom_sf"/>
</dbReference>
<dbReference type="InterPro" id="IPR015943">
    <property type="entry name" value="WD40/YVTN_repeat-like_dom_sf"/>
</dbReference>
<feature type="compositionally biased region" description="Low complexity" evidence="4">
    <location>
        <begin position="721"/>
        <end position="736"/>
    </location>
</feature>
<dbReference type="GeneID" id="114437861"/>
<evidence type="ECO:0000256" key="1">
    <source>
        <dbReference type="ARBA" id="ARBA00022574"/>
    </source>
</evidence>